<feature type="transmembrane region" description="Helical" evidence="3">
    <location>
        <begin position="12"/>
        <end position="34"/>
    </location>
</feature>
<dbReference type="GO" id="GO:0140098">
    <property type="term" value="F:catalytic activity, acting on RNA"/>
    <property type="evidence" value="ECO:0007669"/>
    <property type="project" value="UniProtKB-ARBA"/>
</dbReference>
<keyword evidence="2" id="KW-0413">Isomerase</keyword>
<proteinExistence type="predicted"/>
<dbReference type="InterPro" id="IPR020094">
    <property type="entry name" value="TruA/RsuA/RluB/E/F_N"/>
</dbReference>
<evidence type="ECO:0000256" key="2">
    <source>
        <dbReference type="ARBA" id="ARBA00023235"/>
    </source>
</evidence>
<name>A0A562DLH4_9GAMM</name>
<evidence type="ECO:0000256" key="1">
    <source>
        <dbReference type="ARBA" id="ARBA00022552"/>
    </source>
</evidence>
<dbReference type="EMBL" id="VLJS01000052">
    <property type="protein sequence ID" value="TWH10490.1"/>
    <property type="molecule type" value="Genomic_DNA"/>
</dbReference>
<keyword evidence="3" id="KW-1133">Transmembrane helix</keyword>
<dbReference type="InterPro" id="IPR020103">
    <property type="entry name" value="PsdUridine_synth_cat_dom_sf"/>
</dbReference>
<protein>
    <submittedName>
        <fullName evidence="4">Pseudouridine synthase</fullName>
    </submittedName>
</protein>
<keyword evidence="5" id="KW-1185">Reference proteome</keyword>
<keyword evidence="3" id="KW-0812">Transmembrane</keyword>
<evidence type="ECO:0000256" key="3">
    <source>
        <dbReference type="SAM" id="Phobius"/>
    </source>
</evidence>
<organism evidence="4 5">
    <name type="scientific">Pseudoxanthomonas taiwanensis J19</name>
    <dbReference type="NCBI Taxonomy" id="935569"/>
    <lineage>
        <taxon>Bacteria</taxon>
        <taxon>Pseudomonadati</taxon>
        <taxon>Pseudomonadota</taxon>
        <taxon>Gammaproteobacteria</taxon>
        <taxon>Lysobacterales</taxon>
        <taxon>Lysobacteraceae</taxon>
        <taxon>Pseudoxanthomonas</taxon>
    </lineage>
</organism>
<evidence type="ECO:0000313" key="5">
    <source>
        <dbReference type="Proteomes" id="UP000321583"/>
    </source>
</evidence>
<gene>
    <name evidence="4" type="ORF">L613_002400000060</name>
</gene>
<dbReference type="SUPFAM" id="SSF55120">
    <property type="entry name" value="Pseudouridine synthase"/>
    <property type="match status" value="1"/>
</dbReference>
<comment type="caution">
    <text evidence="4">The sequence shown here is derived from an EMBL/GenBank/DDBJ whole genome shotgun (WGS) entry which is preliminary data.</text>
</comment>
<dbReference type="GO" id="GO:0001522">
    <property type="term" value="P:pseudouridine synthesis"/>
    <property type="evidence" value="ECO:0007669"/>
    <property type="project" value="InterPro"/>
</dbReference>
<dbReference type="InterPro" id="IPR042092">
    <property type="entry name" value="PsdUridine_s_RsuA/RluB/E/F_cat"/>
</dbReference>
<dbReference type="GO" id="GO:0006364">
    <property type="term" value="P:rRNA processing"/>
    <property type="evidence" value="ECO:0007669"/>
    <property type="project" value="UniProtKB-KW"/>
</dbReference>
<keyword evidence="3" id="KW-0472">Membrane</keyword>
<dbReference type="GO" id="GO:0009982">
    <property type="term" value="F:pseudouridine synthase activity"/>
    <property type="evidence" value="ECO:0007669"/>
    <property type="project" value="InterPro"/>
</dbReference>
<reference evidence="4 5" key="1">
    <citation type="submission" date="2019-07" db="EMBL/GenBank/DDBJ databases">
        <title>Genome sequencing of lignin-degrading bacterial isolates.</title>
        <authorList>
            <person name="Gladden J."/>
        </authorList>
    </citation>
    <scope>NUCLEOTIDE SEQUENCE [LARGE SCALE GENOMIC DNA]</scope>
    <source>
        <strain evidence="4 5">J19</strain>
    </source>
</reference>
<accession>A0A562DLH4</accession>
<dbReference type="Gene3D" id="3.30.70.580">
    <property type="entry name" value="Pseudouridine synthase I, catalytic domain, N-terminal subdomain"/>
    <property type="match status" value="1"/>
</dbReference>
<keyword evidence="1" id="KW-0698">rRNA processing</keyword>
<dbReference type="AlphaFoldDB" id="A0A562DLH4"/>
<sequence>MLDEGRNRQIRRLLAAFDLAVLCLVRVAIGPLQLGTLDKGQWRLLEPAERDALAPATAAGTTAG</sequence>
<evidence type="ECO:0000313" key="4">
    <source>
        <dbReference type="EMBL" id="TWH10490.1"/>
    </source>
</evidence>
<dbReference type="Proteomes" id="UP000321583">
    <property type="component" value="Unassembled WGS sequence"/>
</dbReference>
<dbReference type="GO" id="GO:0003723">
    <property type="term" value="F:RNA binding"/>
    <property type="evidence" value="ECO:0007669"/>
    <property type="project" value="InterPro"/>
</dbReference>
<dbReference type="Gene3D" id="3.30.70.1560">
    <property type="entry name" value="Alpha-L RNA-binding motif"/>
    <property type="match status" value="1"/>
</dbReference>